<sequence length="274" mass="31239">MNKYIQLFIFFVLFIVFIKDVESSSSSSSSSTSSSSSSSTEPISYDGWNLIFQDEFEGDSLDLSIWNEISQSYDYNAELEDYIPENIIVENGYLNIIAKQQEYQGHNYTSGKITSSGKFNTTFGRLEASIKLPYGQGYWPAFWLMPETNLCWPTGGEIDIMENLGQDDTIYGTYHYSTQCNQNEESGGKTITESFSSDFNLYSVIWDSNQIIWMINNIPYFKIEPTTELPLPTTTPFYIIFNVAVGGDWGGNPIDSTIFPQNMTVDYVRVYKRL</sequence>
<feature type="chain" id="PRO_5004249895" evidence="2">
    <location>
        <begin position="24"/>
        <end position="274"/>
    </location>
</feature>
<keyword evidence="4" id="KW-0378">Hydrolase</keyword>
<dbReference type="PROSITE" id="PS51762">
    <property type="entry name" value="GH16_2"/>
    <property type="match status" value="1"/>
</dbReference>
<dbReference type="dictyBase" id="DDB_G0280263"/>
<dbReference type="VEuPathDB" id="AmoebaDB:DDB_G0280263"/>
<dbReference type="GO" id="GO:0005576">
    <property type="term" value="C:extracellular region"/>
    <property type="evidence" value="ECO:0000318"/>
    <property type="project" value="GO_Central"/>
</dbReference>
<reference evidence="4 5" key="1">
    <citation type="journal article" date="2005" name="Nature">
        <title>The genome of the social amoeba Dictyostelium discoideum.</title>
        <authorList>
            <consortium name="The Dictyostelium discoideum Sequencing Consortium"/>
            <person name="Eichinger L."/>
            <person name="Pachebat J.A."/>
            <person name="Glockner G."/>
            <person name="Rajandream M.A."/>
            <person name="Sucgang R."/>
            <person name="Berriman M."/>
            <person name="Song J."/>
            <person name="Olsen R."/>
            <person name="Szafranski K."/>
            <person name="Xu Q."/>
            <person name="Tunggal B."/>
            <person name="Kummerfeld S."/>
            <person name="Madera M."/>
            <person name="Konfortov B.A."/>
            <person name="Rivero F."/>
            <person name="Bankier A.T."/>
            <person name="Lehmann R."/>
            <person name="Hamlin N."/>
            <person name="Davies R."/>
            <person name="Gaudet P."/>
            <person name="Fey P."/>
            <person name="Pilcher K."/>
            <person name="Chen G."/>
            <person name="Saunders D."/>
            <person name="Sodergren E."/>
            <person name="Davis P."/>
            <person name="Kerhornou A."/>
            <person name="Nie X."/>
            <person name="Hall N."/>
            <person name="Anjard C."/>
            <person name="Hemphill L."/>
            <person name="Bason N."/>
            <person name="Farbrother P."/>
            <person name="Desany B."/>
            <person name="Just E."/>
            <person name="Morio T."/>
            <person name="Rost R."/>
            <person name="Churcher C."/>
            <person name="Cooper J."/>
            <person name="Haydock S."/>
            <person name="van Driessche N."/>
            <person name="Cronin A."/>
            <person name="Goodhead I."/>
            <person name="Muzny D."/>
            <person name="Mourier T."/>
            <person name="Pain A."/>
            <person name="Lu M."/>
            <person name="Harper D."/>
            <person name="Lindsay R."/>
            <person name="Hauser H."/>
            <person name="James K."/>
            <person name="Quiles M."/>
            <person name="Madan Babu M."/>
            <person name="Saito T."/>
            <person name="Buchrieser C."/>
            <person name="Wardroper A."/>
            <person name="Felder M."/>
            <person name="Thangavelu M."/>
            <person name="Johnson D."/>
            <person name="Knights A."/>
            <person name="Loulseged H."/>
            <person name="Mungall K."/>
            <person name="Oliver K."/>
            <person name="Price C."/>
            <person name="Quail M.A."/>
            <person name="Urushihara H."/>
            <person name="Hernandez J."/>
            <person name="Rabbinowitsch E."/>
            <person name="Steffen D."/>
            <person name="Sanders M."/>
            <person name="Ma J."/>
            <person name="Kohara Y."/>
            <person name="Sharp S."/>
            <person name="Simmonds M."/>
            <person name="Spiegler S."/>
            <person name="Tivey A."/>
            <person name="Sugano S."/>
            <person name="White B."/>
            <person name="Walker D."/>
            <person name="Woodward J."/>
            <person name="Winckler T."/>
            <person name="Tanaka Y."/>
            <person name="Shaulsky G."/>
            <person name="Schleicher M."/>
            <person name="Weinstock G."/>
            <person name="Rosenthal A."/>
            <person name="Cox E.C."/>
            <person name="Chisholm R.L."/>
            <person name="Gibbs R."/>
            <person name="Loomis W.F."/>
            <person name="Platzer M."/>
            <person name="Kay R.R."/>
            <person name="Williams J."/>
            <person name="Dear P.H."/>
            <person name="Noegel A.A."/>
            <person name="Barrell B."/>
            <person name="Kuspa A."/>
        </authorList>
    </citation>
    <scope>NUCLEOTIDE SEQUENCE [LARGE SCALE GENOMIC DNA]</scope>
    <source>
        <strain evidence="4 5">AX4</strain>
    </source>
</reference>
<dbReference type="SUPFAM" id="SSF49899">
    <property type="entry name" value="Concanavalin A-like lectins/glucanases"/>
    <property type="match status" value="1"/>
</dbReference>
<organism evidence="4 5">
    <name type="scientific">Dictyostelium discoideum</name>
    <name type="common">Social amoeba</name>
    <dbReference type="NCBI Taxonomy" id="44689"/>
    <lineage>
        <taxon>Eukaryota</taxon>
        <taxon>Amoebozoa</taxon>
        <taxon>Evosea</taxon>
        <taxon>Eumycetozoa</taxon>
        <taxon>Dictyostelia</taxon>
        <taxon>Dictyosteliales</taxon>
        <taxon>Dictyosteliaceae</taxon>
        <taxon>Dictyostelium</taxon>
    </lineage>
</organism>
<dbReference type="PaxDb" id="44689-DDB0267070"/>
<keyword evidence="2" id="KW-0732">Signal</keyword>
<dbReference type="GO" id="GO:0005975">
    <property type="term" value="P:carbohydrate metabolic process"/>
    <property type="evidence" value="ECO:0007669"/>
    <property type="project" value="InterPro"/>
</dbReference>
<dbReference type="InterPro" id="IPR050546">
    <property type="entry name" value="Glycosyl_Hydrlase_16"/>
</dbReference>
<dbReference type="eggNOG" id="ENOG502S1W9">
    <property type="taxonomic scope" value="Eukaryota"/>
</dbReference>
<dbReference type="GO" id="GO:0004553">
    <property type="term" value="F:hydrolase activity, hydrolyzing O-glycosyl compounds"/>
    <property type="evidence" value="ECO:0007669"/>
    <property type="project" value="InterPro"/>
</dbReference>
<dbReference type="HOGENOM" id="CLU_019533_0_2_1"/>
<dbReference type="PhylomeDB" id="Q54VL7"/>
<evidence type="ECO:0000313" key="5">
    <source>
        <dbReference type="Proteomes" id="UP000002195"/>
    </source>
</evidence>
<evidence type="ECO:0000313" key="4">
    <source>
        <dbReference type="EMBL" id="EAL67358.1"/>
    </source>
</evidence>
<gene>
    <name evidence="4" type="ORF">DDB_G0280263</name>
</gene>
<feature type="signal peptide" evidence="2">
    <location>
        <begin position="1"/>
        <end position="23"/>
    </location>
</feature>
<evidence type="ECO:0000259" key="3">
    <source>
        <dbReference type="PROSITE" id="PS51762"/>
    </source>
</evidence>
<dbReference type="InterPro" id="IPR000757">
    <property type="entry name" value="Beta-glucanase-like"/>
</dbReference>
<dbReference type="EMBL" id="AAFI02000035">
    <property type="protein sequence ID" value="EAL67358.1"/>
    <property type="molecule type" value="Genomic_DNA"/>
</dbReference>
<dbReference type="Proteomes" id="UP000002195">
    <property type="component" value="Unassembled WGS sequence"/>
</dbReference>
<dbReference type="STRING" id="44689.Q54VL7"/>
<feature type="domain" description="GH16" evidence="3">
    <location>
        <begin position="46"/>
        <end position="274"/>
    </location>
</feature>
<evidence type="ECO:0000256" key="1">
    <source>
        <dbReference type="ARBA" id="ARBA00006865"/>
    </source>
</evidence>
<dbReference type="KEGG" id="ddi:DDB_G0280263"/>
<accession>Q54VL7</accession>
<keyword evidence="5" id="KW-1185">Reference proteome</keyword>
<dbReference type="AlphaFoldDB" id="Q54VL7"/>
<protein>
    <submittedName>
        <fullName evidence="4">Glycoside hydrolase family 16 protein</fullName>
    </submittedName>
</protein>
<evidence type="ECO:0000256" key="2">
    <source>
        <dbReference type="SAM" id="SignalP"/>
    </source>
</evidence>
<dbReference type="RefSeq" id="XP_641338.1">
    <property type="nucleotide sequence ID" value="XM_636246.1"/>
</dbReference>
<dbReference type="Gene3D" id="2.60.120.200">
    <property type="match status" value="1"/>
</dbReference>
<proteinExistence type="inferred from homology"/>
<dbReference type="InterPro" id="IPR013320">
    <property type="entry name" value="ConA-like_dom_sf"/>
</dbReference>
<dbReference type="Pfam" id="PF00722">
    <property type="entry name" value="Glyco_hydro_16"/>
    <property type="match status" value="1"/>
</dbReference>
<dbReference type="SMR" id="Q54VL7"/>
<dbReference type="CDD" id="cd08023">
    <property type="entry name" value="GH16_laminarinase_like"/>
    <property type="match status" value="1"/>
</dbReference>
<dbReference type="GeneID" id="8622472"/>
<dbReference type="OMA" id="MDGQQFH"/>
<dbReference type="PANTHER" id="PTHR10963:SF55">
    <property type="entry name" value="GLYCOSIDE HYDROLASE FAMILY 16 PROTEIN"/>
    <property type="match status" value="1"/>
</dbReference>
<comment type="caution">
    <text evidence="4">The sequence shown here is derived from an EMBL/GenBank/DDBJ whole genome shotgun (WGS) entry which is preliminary data.</text>
</comment>
<name>Q54VL7_DICDI</name>
<dbReference type="PANTHER" id="PTHR10963">
    <property type="entry name" value="GLYCOSYL HYDROLASE-RELATED"/>
    <property type="match status" value="1"/>
</dbReference>
<dbReference type="InParanoid" id="Q54VL7"/>
<comment type="similarity">
    <text evidence="1">Belongs to the glycosyl hydrolase 16 family.</text>
</comment>